<dbReference type="AlphaFoldDB" id="Q2W5E0"/>
<dbReference type="Proteomes" id="UP000007058">
    <property type="component" value="Chromosome"/>
</dbReference>
<organism evidence="2 3">
    <name type="scientific">Paramagnetospirillum magneticum (strain ATCC 700264 / AMB-1)</name>
    <name type="common">Magnetospirillum magneticum</name>
    <dbReference type="NCBI Taxonomy" id="342108"/>
    <lineage>
        <taxon>Bacteria</taxon>
        <taxon>Pseudomonadati</taxon>
        <taxon>Pseudomonadota</taxon>
        <taxon>Alphaproteobacteria</taxon>
        <taxon>Rhodospirillales</taxon>
        <taxon>Magnetospirillaceae</taxon>
        <taxon>Paramagnetospirillum</taxon>
    </lineage>
</organism>
<evidence type="ECO:0000259" key="1">
    <source>
        <dbReference type="Pfam" id="PF03330"/>
    </source>
</evidence>
<keyword evidence="2" id="KW-0449">Lipoprotein</keyword>
<reference evidence="2 3" key="1">
    <citation type="journal article" date="2005" name="DNA Res.">
        <title>Complete genome sequence of the facultative anaerobic magnetotactic bacterium Magnetospirillum sp. strain AMB-1.</title>
        <authorList>
            <person name="Matsunaga T."/>
            <person name="Okamura Y."/>
            <person name="Fukuda Y."/>
            <person name="Wahyudi A.T."/>
            <person name="Murase Y."/>
            <person name="Takeyama H."/>
        </authorList>
    </citation>
    <scope>NUCLEOTIDE SEQUENCE [LARGE SCALE GENOMIC DNA]</scope>
    <source>
        <strain evidence="3">ATCC 700264 / AMB-1</strain>
    </source>
</reference>
<feature type="domain" description="RlpA-like protein double-psi beta-barrel" evidence="1">
    <location>
        <begin position="64"/>
        <end position="124"/>
    </location>
</feature>
<dbReference type="EMBL" id="AP007255">
    <property type="protein sequence ID" value="BAE50935.1"/>
    <property type="molecule type" value="Genomic_DNA"/>
</dbReference>
<dbReference type="CDD" id="cd22268">
    <property type="entry name" value="DPBB_RlpA-like"/>
    <property type="match status" value="1"/>
</dbReference>
<dbReference type="Gene3D" id="2.40.40.10">
    <property type="entry name" value="RlpA-like domain"/>
    <property type="match status" value="1"/>
</dbReference>
<dbReference type="STRING" id="342108.amb2131"/>
<sequence>MRRLFIIRAVIATFCVNVFTFGFFMMDALGKNYRSPEQVGVASSRGLPDLENASRDSGSIAFAEYSAAHPSLPKGSLVEVWRPEDRRSVVVRIDDKGPGDGRILALSDPAARRLGLVGETTAVVALRVVGRENK</sequence>
<name>Q2W5E0_PARM1</name>
<dbReference type="PANTHER" id="PTHR34183:SF1">
    <property type="entry name" value="ENDOLYTIC PEPTIDOGLYCAN TRANSGLYCOSYLASE RLPA"/>
    <property type="match status" value="1"/>
</dbReference>
<evidence type="ECO:0000313" key="3">
    <source>
        <dbReference type="Proteomes" id="UP000007058"/>
    </source>
</evidence>
<dbReference type="KEGG" id="mag:amb2131"/>
<proteinExistence type="predicted"/>
<dbReference type="Pfam" id="PF03330">
    <property type="entry name" value="DPBB_1"/>
    <property type="match status" value="1"/>
</dbReference>
<accession>Q2W5E0</accession>
<protein>
    <submittedName>
        <fullName evidence="2">Lipoprotein</fullName>
    </submittedName>
</protein>
<evidence type="ECO:0000313" key="2">
    <source>
        <dbReference type="EMBL" id="BAE50935.1"/>
    </source>
</evidence>
<dbReference type="PANTHER" id="PTHR34183">
    <property type="entry name" value="ENDOLYTIC PEPTIDOGLYCAN TRANSGLYCOSYLASE RLPA"/>
    <property type="match status" value="1"/>
</dbReference>
<dbReference type="HOGENOM" id="CLU_1893670_0_0_5"/>
<dbReference type="InterPro" id="IPR009009">
    <property type="entry name" value="RlpA-like_DPBB"/>
</dbReference>
<gene>
    <name evidence="2" type="ordered locus">amb2131</name>
</gene>
<keyword evidence="3" id="KW-1185">Reference proteome</keyword>
<dbReference type="InterPro" id="IPR036908">
    <property type="entry name" value="RlpA-like_sf"/>
</dbReference>